<dbReference type="RefSeq" id="WP_053415343.1">
    <property type="nucleotide sequence ID" value="NZ_JBHVNE010000027.1"/>
</dbReference>
<evidence type="ECO:0000313" key="1">
    <source>
        <dbReference type="EMBL" id="KOO51217.1"/>
    </source>
</evidence>
<keyword evidence="2" id="KW-1185">Reference proteome</keyword>
<dbReference type="EMBL" id="LILB01000001">
    <property type="protein sequence ID" value="KOO51217.1"/>
    <property type="molecule type" value="Genomic_DNA"/>
</dbReference>
<comment type="caution">
    <text evidence="1">The sequence shown here is derived from an EMBL/GenBank/DDBJ whole genome shotgun (WGS) entry which is preliminary data.</text>
</comment>
<dbReference type="STRING" id="263475.AMD00_01540"/>
<dbReference type="OrthoDB" id="2455136at2"/>
<sequence>MEMYREGYETYCLACENYGMESMNFYLYVRNLTVEQLNAFNQHTKGSGDYEV</sequence>
<organism evidence="1 2">
    <name type="scientific">Viridibacillus arvi</name>
    <dbReference type="NCBI Taxonomy" id="263475"/>
    <lineage>
        <taxon>Bacteria</taxon>
        <taxon>Bacillati</taxon>
        <taxon>Bacillota</taxon>
        <taxon>Bacilli</taxon>
        <taxon>Bacillales</taxon>
        <taxon>Caryophanaceae</taxon>
        <taxon>Viridibacillus</taxon>
    </lineage>
</organism>
<accession>A0A0M0LJY2</accession>
<dbReference type="GeneID" id="301134804"/>
<evidence type="ECO:0000313" key="2">
    <source>
        <dbReference type="Proteomes" id="UP000036867"/>
    </source>
</evidence>
<dbReference type="AlphaFoldDB" id="A0A0M0LJY2"/>
<gene>
    <name evidence="1" type="ORF">AMD00_01540</name>
</gene>
<proteinExistence type="predicted"/>
<protein>
    <submittedName>
        <fullName evidence="1">Transcriptional regulator</fullName>
    </submittedName>
</protein>
<name>A0A0M0LJY2_9BACL</name>
<reference evidence="2" key="1">
    <citation type="submission" date="2015-08" db="EMBL/GenBank/DDBJ databases">
        <title>Fjat-10028 dsm 16317.</title>
        <authorList>
            <person name="Liu B."/>
            <person name="Wang J."/>
            <person name="Zhu Y."/>
            <person name="Liu G."/>
            <person name="Chen Q."/>
            <person name="Chen Z."/>
            <person name="Lan J."/>
            <person name="Che J."/>
            <person name="Ge C."/>
            <person name="Shi H."/>
            <person name="Pan Z."/>
            <person name="Liu X."/>
        </authorList>
    </citation>
    <scope>NUCLEOTIDE SEQUENCE [LARGE SCALE GENOMIC DNA]</scope>
    <source>
        <strain evidence="2">DSM 16317</strain>
    </source>
</reference>
<dbReference type="Proteomes" id="UP000036867">
    <property type="component" value="Unassembled WGS sequence"/>
</dbReference>